<dbReference type="Proteomes" id="UP000807469">
    <property type="component" value="Unassembled WGS sequence"/>
</dbReference>
<gene>
    <name evidence="2" type="ORF">BDN70DRAFT_862090</name>
</gene>
<feature type="transmembrane region" description="Helical" evidence="1">
    <location>
        <begin position="97"/>
        <end position="118"/>
    </location>
</feature>
<accession>A0A9P5YX27</accession>
<feature type="transmembrane region" description="Helical" evidence="1">
    <location>
        <begin position="53"/>
        <end position="71"/>
    </location>
</feature>
<feature type="transmembrane region" description="Helical" evidence="1">
    <location>
        <begin position="169"/>
        <end position="190"/>
    </location>
</feature>
<dbReference type="AlphaFoldDB" id="A0A9P5YX27"/>
<evidence type="ECO:0000313" key="3">
    <source>
        <dbReference type="Proteomes" id="UP000807469"/>
    </source>
</evidence>
<comment type="caution">
    <text evidence="2">The sequence shown here is derived from an EMBL/GenBank/DDBJ whole genome shotgun (WGS) entry which is preliminary data.</text>
</comment>
<keyword evidence="3" id="KW-1185">Reference proteome</keyword>
<reference evidence="2" key="1">
    <citation type="submission" date="2020-11" db="EMBL/GenBank/DDBJ databases">
        <authorList>
            <consortium name="DOE Joint Genome Institute"/>
            <person name="Ahrendt S."/>
            <person name="Riley R."/>
            <person name="Andreopoulos W."/>
            <person name="Labutti K."/>
            <person name="Pangilinan J."/>
            <person name="Ruiz-Duenas F.J."/>
            <person name="Barrasa J.M."/>
            <person name="Sanchez-Garcia M."/>
            <person name="Camarero S."/>
            <person name="Miyauchi S."/>
            <person name="Serrano A."/>
            <person name="Linde D."/>
            <person name="Babiker R."/>
            <person name="Drula E."/>
            <person name="Ayuso-Fernandez I."/>
            <person name="Pacheco R."/>
            <person name="Padilla G."/>
            <person name="Ferreira P."/>
            <person name="Barriuso J."/>
            <person name="Kellner H."/>
            <person name="Castanera R."/>
            <person name="Alfaro M."/>
            <person name="Ramirez L."/>
            <person name="Pisabarro A.G."/>
            <person name="Kuo A."/>
            <person name="Tritt A."/>
            <person name="Lipzen A."/>
            <person name="He G."/>
            <person name="Yan M."/>
            <person name="Ng V."/>
            <person name="Cullen D."/>
            <person name="Martin F."/>
            <person name="Rosso M.-N."/>
            <person name="Henrissat B."/>
            <person name="Hibbett D."/>
            <person name="Martinez A.T."/>
            <person name="Grigoriev I.V."/>
        </authorList>
    </citation>
    <scope>NUCLEOTIDE SEQUENCE</scope>
    <source>
        <strain evidence="2">CIRM-BRFM 674</strain>
    </source>
</reference>
<evidence type="ECO:0000313" key="2">
    <source>
        <dbReference type="EMBL" id="KAF9477272.1"/>
    </source>
</evidence>
<feature type="transmembrane region" description="Helical" evidence="1">
    <location>
        <begin position="249"/>
        <end position="269"/>
    </location>
</feature>
<evidence type="ECO:0000256" key="1">
    <source>
        <dbReference type="SAM" id="Phobius"/>
    </source>
</evidence>
<proteinExistence type="predicted"/>
<name>A0A9P5YX27_9AGAR</name>
<keyword evidence="1" id="KW-1133">Transmembrane helix</keyword>
<feature type="transmembrane region" description="Helical" evidence="1">
    <location>
        <begin position="211"/>
        <end position="237"/>
    </location>
</feature>
<sequence length="321" mass="34972">MPSNKSSIGLDAVTLVSVFVESTLYGLFIALFMASTVLIFRKAKSPRNSLNKPLLFASVSMFILGTTHVGVDLRRTMDAFLQSSDPLTFLGRVNEPIYVAKSTAYAIQTLVGDAFILYRVYLVWNGDRKVVFPILICFIASIGVGIGALQAFARASPDAPVFISDLQNWIVSFFALTLTTNFTSTSESLIAFRIWWVHRRTRGILGSRRTILPAMVVIIESGAIYSACLVILLSLYLSGSFAQYIVLDAVTQVIGVVFSLVIVRVALGISSEGSKTQTKLTTFRVAAELGVKTTDNSDDTGDTLSMNHVSVRKTVDTVENA</sequence>
<dbReference type="EMBL" id="MU155266">
    <property type="protein sequence ID" value="KAF9477272.1"/>
    <property type="molecule type" value="Genomic_DNA"/>
</dbReference>
<protein>
    <submittedName>
        <fullName evidence="2">Uncharacterized protein</fullName>
    </submittedName>
</protein>
<keyword evidence="1" id="KW-0812">Transmembrane</keyword>
<dbReference type="OrthoDB" id="3354175at2759"/>
<feature type="transmembrane region" description="Helical" evidence="1">
    <location>
        <begin position="23"/>
        <end position="41"/>
    </location>
</feature>
<feature type="transmembrane region" description="Helical" evidence="1">
    <location>
        <begin position="130"/>
        <end position="149"/>
    </location>
</feature>
<keyword evidence="1" id="KW-0472">Membrane</keyword>
<organism evidence="2 3">
    <name type="scientific">Pholiota conissans</name>
    <dbReference type="NCBI Taxonomy" id="109636"/>
    <lineage>
        <taxon>Eukaryota</taxon>
        <taxon>Fungi</taxon>
        <taxon>Dikarya</taxon>
        <taxon>Basidiomycota</taxon>
        <taxon>Agaricomycotina</taxon>
        <taxon>Agaricomycetes</taxon>
        <taxon>Agaricomycetidae</taxon>
        <taxon>Agaricales</taxon>
        <taxon>Agaricineae</taxon>
        <taxon>Strophariaceae</taxon>
        <taxon>Pholiota</taxon>
    </lineage>
</organism>